<sequence>MAGYYPPVGFHFKVEFTRLDGIELKSNDHQFQSVSGLSVDLETEEIAEGGENRFKHKIPVRTKYPNLVLKRGLLKDSGLITWCKNALENYEIVPADLSVSLLDEKHEPLFSWNVVHAYPVKWNVSDLNAEENKIVIESLELTYNYFKIA</sequence>
<protein>
    <submittedName>
        <fullName evidence="1">Phage tail protein</fullName>
    </submittedName>
</protein>
<organism evidence="1 2">
    <name type="scientific">Sungkyunkwania multivorans</name>
    <dbReference type="NCBI Taxonomy" id="1173618"/>
    <lineage>
        <taxon>Bacteria</taxon>
        <taxon>Pseudomonadati</taxon>
        <taxon>Bacteroidota</taxon>
        <taxon>Flavobacteriia</taxon>
        <taxon>Flavobacteriales</taxon>
        <taxon>Flavobacteriaceae</taxon>
        <taxon>Sungkyunkwania</taxon>
    </lineage>
</organism>
<keyword evidence="2" id="KW-1185">Reference proteome</keyword>
<dbReference type="PANTHER" id="PTHR38009:SF1">
    <property type="entry name" value="CONSERVED HYPOTHETICAL PHAGE TAIL PROTEIN"/>
    <property type="match status" value="1"/>
</dbReference>
<dbReference type="NCBIfam" id="TIGR02241">
    <property type="entry name" value="conserved hypothetical phage tail region protein"/>
    <property type="match status" value="1"/>
</dbReference>
<dbReference type="PANTHER" id="PTHR38009">
    <property type="entry name" value="CONSERVED HYPOTHETICAL PHAGE TAIL PROTEIN"/>
    <property type="match status" value="1"/>
</dbReference>
<evidence type="ECO:0000313" key="1">
    <source>
        <dbReference type="EMBL" id="MFD0861707.1"/>
    </source>
</evidence>
<dbReference type="EMBL" id="JBHTJH010000004">
    <property type="protein sequence ID" value="MFD0861707.1"/>
    <property type="molecule type" value="Genomic_DNA"/>
</dbReference>
<comment type="caution">
    <text evidence="1">The sequence shown here is derived from an EMBL/GenBank/DDBJ whole genome shotgun (WGS) entry which is preliminary data.</text>
</comment>
<dbReference type="InterPro" id="IPR010667">
    <property type="entry name" value="Phage_T4_Gp19"/>
</dbReference>
<dbReference type="Proteomes" id="UP001596978">
    <property type="component" value="Unassembled WGS sequence"/>
</dbReference>
<dbReference type="Pfam" id="PF06841">
    <property type="entry name" value="Phage_T4_gp19"/>
    <property type="match status" value="1"/>
</dbReference>
<evidence type="ECO:0000313" key="2">
    <source>
        <dbReference type="Proteomes" id="UP001596978"/>
    </source>
</evidence>
<accession>A0ABW3CXY6</accession>
<proteinExistence type="predicted"/>
<gene>
    <name evidence="1" type="ORF">ACFQ1M_05780</name>
</gene>
<dbReference type="RefSeq" id="WP_386405228.1">
    <property type="nucleotide sequence ID" value="NZ_JBHTJH010000004.1"/>
</dbReference>
<reference evidence="2" key="1">
    <citation type="journal article" date="2019" name="Int. J. Syst. Evol. Microbiol.">
        <title>The Global Catalogue of Microorganisms (GCM) 10K type strain sequencing project: providing services to taxonomists for standard genome sequencing and annotation.</title>
        <authorList>
            <consortium name="The Broad Institute Genomics Platform"/>
            <consortium name="The Broad Institute Genome Sequencing Center for Infectious Disease"/>
            <person name="Wu L."/>
            <person name="Ma J."/>
        </authorList>
    </citation>
    <scope>NUCLEOTIDE SEQUENCE [LARGE SCALE GENOMIC DNA]</scope>
    <source>
        <strain evidence="2">CCUG 62952</strain>
    </source>
</reference>
<dbReference type="InterPro" id="IPR011747">
    <property type="entry name" value="CHP02241"/>
</dbReference>
<name>A0ABW3CXY6_9FLAO</name>